<dbReference type="Proteomes" id="UP000476064">
    <property type="component" value="Chromosome"/>
</dbReference>
<dbReference type="EMBL" id="CP048209">
    <property type="protein sequence ID" value="QHT63217.1"/>
    <property type="molecule type" value="Genomic_DNA"/>
</dbReference>
<organism evidence="9 10">
    <name type="scientific">Paenibacillus lycopersici</name>
    <dbReference type="NCBI Taxonomy" id="2704462"/>
    <lineage>
        <taxon>Bacteria</taxon>
        <taxon>Bacillati</taxon>
        <taxon>Bacillota</taxon>
        <taxon>Bacilli</taxon>
        <taxon>Bacillales</taxon>
        <taxon>Paenibacillaceae</taxon>
        <taxon>Paenibacillus</taxon>
    </lineage>
</organism>
<dbReference type="PANTHER" id="PTHR43744:SF9">
    <property type="entry name" value="POLYGALACTURONAN_RHAMNOGALACTURONAN TRANSPORT SYSTEM PERMEASE PROTEIN YTCP"/>
    <property type="match status" value="1"/>
</dbReference>
<dbReference type="KEGG" id="plyc:GXP70_26805"/>
<feature type="transmembrane region" description="Helical" evidence="7">
    <location>
        <begin position="255"/>
        <end position="274"/>
    </location>
</feature>
<feature type="transmembrane region" description="Helical" evidence="7">
    <location>
        <begin position="107"/>
        <end position="129"/>
    </location>
</feature>
<dbReference type="Gene3D" id="1.10.3720.10">
    <property type="entry name" value="MetI-like"/>
    <property type="match status" value="1"/>
</dbReference>
<dbReference type="Pfam" id="PF00528">
    <property type="entry name" value="BPD_transp_1"/>
    <property type="match status" value="1"/>
</dbReference>
<keyword evidence="3" id="KW-1003">Cell membrane</keyword>
<evidence type="ECO:0000313" key="9">
    <source>
        <dbReference type="EMBL" id="QHT63217.1"/>
    </source>
</evidence>
<keyword evidence="6 7" id="KW-0472">Membrane</keyword>
<evidence type="ECO:0000256" key="6">
    <source>
        <dbReference type="ARBA" id="ARBA00023136"/>
    </source>
</evidence>
<evidence type="ECO:0000256" key="4">
    <source>
        <dbReference type="ARBA" id="ARBA00022692"/>
    </source>
</evidence>
<dbReference type="AlphaFoldDB" id="A0A6C0G2Z6"/>
<proteinExistence type="inferred from homology"/>
<sequence>MAGRKSTWFDWLNYVFMVLLCFTMVYPFLHTFSLSFSSPLEAGKGGFMFWPRGFQLDTYKGLFHDDVFWRSYLNIVIVTVVGTVGCLLLTAGAAYTLSLPHYPFRRFITMMIVFTMFFSGGIIPSYLLVKQLNLMDSWIPLWVPGLIAGFNIILLINFFRQIPAELREAAVIDGASDFAVFLRIVIPLSKPVLATVGLFLAVMFWNDWFSAYLYINDPNKYTLPLILRKYVANAEMDSLSGFIRSTNNRILPGQVKATVILVGVLPTLIIYPFIQKYFVKGVTLGSLKG</sequence>
<comment type="similarity">
    <text evidence="7">Belongs to the binding-protein-dependent transport system permease family.</text>
</comment>
<evidence type="ECO:0000313" key="10">
    <source>
        <dbReference type="Proteomes" id="UP000476064"/>
    </source>
</evidence>
<evidence type="ECO:0000256" key="3">
    <source>
        <dbReference type="ARBA" id="ARBA00022475"/>
    </source>
</evidence>
<comment type="subcellular location">
    <subcellularLocation>
        <location evidence="1 7">Cell membrane</location>
        <topology evidence="1 7">Multi-pass membrane protein</topology>
    </subcellularLocation>
</comment>
<name>A0A6C0G2Z6_9BACL</name>
<reference evidence="9 10" key="1">
    <citation type="submission" date="2020-01" db="EMBL/GenBank/DDBJ databases">
        <title>Paenibacillus sp. nov., isolated from tomato rhizosphere.</title>
        <authorList>
            <person name="Weon H.-Y."/>
            <person name="Lee S.A."/>
        </authorList>
    </citation>
    <scope>NUCLEOTIDE SEQUENCE [LARGE SCALE GENOMIC DNA]</scope>
    <source>
        <strain evidence="9 10">12200R-189</strain>
    </source>
</reference>
<gene>
    <name evidence="9" type="ORF">GXP70_26805</name>
</gene>
<keyword evidence="10" id="KW-1185">Reference proteome</keyword>
<dbReference type="CDD" id="cd06261">
    <property type="entry name" value="TM_PBP2"/>
    <property type="match status" value="1"/>
</dbReference>
<evidence type="ECO:0000256" key="5">
    <source>
        <dbReference type="ARBA" id="ARBA00022989"/>
    </source>
</evidence>
<feature type="transmembrane region" description="Helical" evidence="7">
    <location>
        <begin position="12"/>
        <end position="29"/>
    </location>
</feature>
<dbReference type="GO" id="GO:0055085">
    <property type="term" value="P:transmembrane transport"/>
    <property type="evidence" value="ECO:0007669"/>
    <property type="project" value="InterPro"/>
</dbReference>
<accession>A0A6C0G2Z6</accession>
<dbReference type="RefSeq" id="WP_162359647.1">
    <property type="nucleotide sequence ID" value="NZ_CP048209.1"/>
</dbReference>
<keyword evidence="2 7" id="KW-0813">Transport</keyword>
<dbReference type="GO" id="GO:0005886">
    <property type="term" value="C:plasma membrane"/>
    <property type="evidence" value="ECO:0007669"/>
    <property type="project" value="UniProtKB-SubCell"/>
</dbReference>
<dbReference type="PROSITE" id="PS50928">
    <property type="entry name" value="ABC_TM1"/>
    <property type="match status" value="1"/>
</dbReference>
<keyword evidence="5 7" id="KW-1133">Transmembrane helix</keyword>
<feature type="domain" description="ABC transmembrane type-1" evidence="8">
    <location>
        <begin position="72"/>
        <end position="274"/>
    </location>
</feature>
<feature type="transmembrane region" description="Helical" evidence="7">
    <location>
        <begin position="141"/>
        <end position="159"/>
    </location>
</feature>
<dbReference type="SUPFAM" id="SSF161098">
    <property type="entry name" value="MetI-like"/>
    <property type="match status" value="1"/>
</dbReference>
<dbReference type="PANTHER" id="PTHR43744">
    <property type="entry name" value="ABC TRANSPORTER PERMEASE PROTEIN MG189-RELATED-RELATED"/>
    <property type="match status" value="1"/>
</dbReference>
<dbReference type="InterPro" id="IPR000515">
    <property type="entry name" value="MetI-like"/>
</dbReference>
<evidence type="ECO:0000256" key="7">
    <source>
        <dbReference type="RuleBase" id="RU363032"/>
    </source>
</evidence>
<keyword evidence="4 7" id="KW-0812">Transmembrane</keyword>
<feature type="transmembrane region" description="Helical" evidence="7">
    <location>
        <begin position="72"/>
        <end position="95"/>
    </location>
</feature>
<evidence type="ECO:0000256" key="1">
    <source>
        <dbReference type="ARBA" id="ARBA00004651"/>
    </source>
</evidence>
<evidence type="ECO:0000259" key="8">
    <source>
        <dbReference type="PROSITE" id="PS50928"/>
    </source>
</evidence>
<evidence type="ECO:0000256" key="2">
    <source>
        <dbReference type="ARBA" id="ARBA00022448"/>
    </source>
</evidence>
<dbReference type="InterPro" id="IPR035906">
    <property type="entry name" value="MetI-like_sf"/>
</dbReference>
<protein>
    <submittedName>
        <fullName evidence="9">Carbohydrate ABC transporter permease</fullName>
    </submittedName>
</protein>